<keyword evidence="7" id="KW-0109">Calcium transport</keyword>
<dbReference type="OMA" id="QNEMIAD"/>
<feature type="coiled-coil region" evidence="24">
    <location>
        <begin position="456"/>
        <end position="522"/>
    </location>
</feature>
<dbReference type="PANTHER" id="PTHR14009">
    <property type="entry name" value="LEUCINE ZIPPER-EF-HAND CONTAINING TRANSMEMBRANE PROTEIN"/>
    <property type="match status" value="1"/>
</dbReference>
<dbReference type="GeneTree" id="ENSGT00950000183167"/>
<evidence type="ECO:0000256" key="25">
    <source>
        <dbReference type="SAM" id="Phobius"/>
    </source>
</evidence>
<proteinExistence type="inferred from homology"/>
<evidence type="ECO:0000256" key="4">
    <source>
        <dbReference type="ARBA" id="ARBA00022448"/>
    </source>
</evidence>
<evidence type="ECO:0000259" key="26">
    <source>
        <dbReference type="PROSITE" id="PS50222"/>
    </source>
</evidence>
<evidence type="ECO:0000256" key="1">
    <source>
        <dbReference type="ARBA" id="ARBA00004434"/>
    </source>
</evidence>
<dbReference type="PROSITE" id="PS51758">
    <property type="entry name" value="LETM1_RBD"/>
    <property type="match status" value="1"/>
</dbReference>
<keyword evidence="15 24" id="KW-0175">Coiled coil</keyword>
<evidence type="ECO:0000256" key="22">
    <source>
        <dbReference type="ARBA" id="ARBA00047912"/>
    </source>
</evidence>
<dbReference type="Proteomes" id="UP000261420">
    <property type="component" value="Unplaced"/>
</dbReference>
<dbReference type="AlphaFoldDB" id="A0A3B4THK7"/>
<evidence type="ECO:0000256" key="20">
    <source>
        <dbReference type="ARBA" id="ARBA00034214"/>
    </source>
</evidence>
<dbReference type="Ensembl" id="ENSSDUT00000005544.1">
    <property type="protein sequence ID" value="ENSSDUP00000005442.1"/>
    <property type="gene ID" value="ENSSDUG00000004019.1"/>
</dbReference>
<evidence type="ECO:0000313" key="29">
    <source>
        <dbReference type="Proteomes" id="UP000261420"/>
    </source>
</evidence>
<dbReference type="InterPro" id="IPR033122">
    <property type="entry name" value="LETM1-like_RBD"/>
</dbReference>
<feature type="domain" description="EF-hand" evidence="26">
    <location>
        <begin position="679"/>
        <end position="714"/>
    </location>
</feature>
<evidence type="ECO:0000256" key="2">
    <source>
        <dbReference type="ARBA" id="ARBA00009584"/>
    </source>
</evidence>
<evidence type="ECO:0000256" key="19">
    <source>
        <dbReference type="ARBA" id="ARBA00031360"/>
    </source>
</evidence>
<reference evidence="28" key="1">
    <citation type="submission" date="2025-08" db="UniProtKB">
        <authorList>
            <consortium name="Ensembl"/>
        </authorList>
    </citation>
    <scope>IDENTIFICATION</scope>
</reference>
<keyword evidence="16" id="KW-0406">Ion transport</keyword>
<dbReference type="RefSeq" id="XP_022606714.1">
    <property type="nucleotide sequence ID" value="XM_022750993.1"/>
</dbReference>
<evidence type="ECO:0000256" key="18">
    <source>
        <dbReference type="ARBA" id="ARBA00023136"/>
    </source>
</evidence>
<dbReference type="PROSITE" id="PS50222">
    <property type="entry name" value="EF_HAND_2"/>
    <property type="match status" value="1"/>
</dbReference>
<dbReference type="SUPFAM" id="SSF47473">
    <property type="entry name" value="EF-hand"/>
    <property type="match status" value="1"/>
</dbReference>
<comment type="subcellular location">
    <subcellularLocation>
        <location evidence="1">Mitochondrion inner membrane</location>
        <topology evidence="1">Single-pass membrane protein</topology>
    </subcellularLocation>
</comment>
<evidence type="ECO:0000256" key="3">
    <source>
        <dbReference type="ARBA" id="ARBA00020557"/>
    </source>
</evidence>
<dbReference type="FunFam" id="1.10.238.10:FF:000290">
    <property type="entry name" value="LETM1 and EF-hand domain-containing protein 1, mitochondrial"/>
    <property type="match status" value="1"/>
</dbReference>
<feature type="domain" description="Letm1 RBD" evidence="27">
    <location>
        <begin position="265"/>
        <end position="551"/>
    </location>
</feature>
<dbReference type="InterPro" id="IPR018247">
    <property type="entry name" value="EF_Hand_1_Ca_BS"/>
</dbReference>
<dbReference type="CTD" id="3954"/>
<keyword evidence="8 25" id="KW-0812">Transmembrane</keyword>
<dbReference type="GO" id="GO:0043022">
    <property type="term" value="F:ribosome binding"/>
    <property type="evidence" value="ECO:0007669"/>
    <property type="project" value="InterPro"/>
</dbReference>
<dbReference type="GeneID" id="111225933"/>
<evidence type="ECO:0000313" key="28">
    <source>
        <dbReference type="Ensembl" id="ENSSDUP00000005442.1"/>
    </source>
</evidence>
<dbReference type="GO" id="GO:0006813">
    <property type="term" value="P:potassium ion transport"/>
    <property type="evidence" value="ECO:0007669"/>
    <property type="project" value="UniProtKB-KW"/>
</dbReference>
<dbReference type="GO" id="GO:0005509">
    <property type="term" value="F:calcium ion binding"/>
    <property type="evidence" value="ECO:0007669"/>
    <property type="project" value="InterPro"/>
</dbReference>
<evidence type="ECO:0000256" key="21">
    <source>
        <dbReference type="ARBA" id="ARBA00035046"/>
    </source>
</evidence>
<evidence type="ECO:0000259" key="27">
    <source>
        <dbReference type="PROSITE" id="PS51758"/>
    </source>
</evidence>
<dbReference type="InterPro" id="IPR044202">
    <property type="entry name" value="LETM1/MDM38-like"/>
</dbReference>
<dbReference type="Gene3D" id="1.10.238.10">
    <property type="entry name" value="EF-hand"/>
    <property type="match status" value="1"/>
</dbReference>
<dbReference type="InterPro" id="IPR059005">
    <property type="entry name" value="LETM1_C"/>
</dbReference>
<keyword evidence="13" id="KW-0630">Potassium</keyword>
<dbReference type="GO" id="GO:0015369">
    <property type="term" value="F:calcium:proton antiporter activity"/>
    <property type="evidence" value="ECO:0007669"/>
    <property type="project" value="UniProtKB-ARBA"/>
</dbReference>
<dbReference type="STRING" id="41447.ENSSDUP00000005442"/>
<comment type="catalytic activity">
    <reaction evidence="22">
        <text>K(+)(in) + H(+)(out) = K(+)(out) + H(+)(in)</text>
        <dbReference type="Rhea" id="RHEA:29467"/>
        <dbReference type="ChEBI" id="CHEBI:15378"/>
        <dbReference type="ChEBI" id="CHEBI:29103"/>
    </reaction>
</comment>
<evidence type="ECO:0000256" key="16">
    <source>
        <dbReference type="ARBA" id="ARBA00023065"/>
    </source>
</evidence>
<comment type="catalytic activity">
    <reaction evidence="20">
        <text>Ca(2+)(in) + 2 H(+)(out) = Ca(2+)(out) + 2 H(+)(in)</text>
        <dbReference type="Rhea" id="RHEA:72199"/>
        <dbReference type="ChEBI" id="CHEBI:15378"/>
        <dbReference type="ChEBI" id="CHEBI:29108"/>
    </reaction>
</comment>
<sequence length="756" mass="86262">MALILFTRSRAPLMKTSRSLKNEFRKGKGKLQDGACFNCTALRLSTQKLDGLQLGSLAQFASLGPSLPLSDGYVGPCQSADSQRLYCAFVPGASPSTYPAIASGTQWTIARPQDISGVRWIHTSRRRWDDSKVEKSLRSIKDKKKLEEGGPVYSPTLDAEPVRRTLRQRVIDEIKHYYHGFRLLWIDTTIAGRMLWRVLNGHTLSRRERRQFLRTCADVFRLLPFLVFIIVPFMEFLLPVALKLFPNMLPSTFETQSKKEERLKKELRVKLEMAKFLQDTIEEIALRNKVAQGDVTEEFSTFFQKIRDSGERPSNEQIIKFSKLFEDELTLDNLTRPQLVALCRLLELQSIGTNNFLRFQLIMKLRAIRADDKLIAEEGVESLNVNEVQAACRVRGMRSLGVTEERLREQLSQWLELHLNQQIPTSLLLLSRAMFLPDTLSPADQLKTTLQTLPEMVTKEAQLMAAEMELSKVDNKTKLETTLQEEATIRQDNKDREMERLADAAEKVAREGELELEAERAKHNEAISMADKSAHSETLRDTAPVIEGIKGEEITKEEIDLLSDACSKLKEQKRLLTLEKEELEELKDDVQEYNEDLEEIKKELSKSGQEKTVEESKASKRLSKRVNRMIGRIDKIILELEKDKVILDGQMDSGTTPPVGENLISIDELINVMRQIQNIPEHKLQSIAEALDDNKDGKIDIDDVIKVVELIDKEDIDISTTQVADIMVMLQKEEKLMEKEKAKEKAEKEQAATLNS</sequence>
<evidence type="ECO:0000256" key="24">
    <source>
        <dbReference type="SAM" id="Coils"/>
    </source>
</evidence>
<keyword evidence="4" id="KW-0813">Transport</keyword>
<dbReference type="InterPro" id="IPR011992">
    <property type="entry name" value="EF-hand-dom_pair"/>
</dbReference>
<evidence type="ECO:0000256" key="10">
    <source>
        <dbReference type="ARBA" id="ARBA00022792"/>
    </source>
</evidence>
<dbReference type="PROSITE" id="PS00018">
    <property type="entry name" value="EF_HAND_1"/>
    <property type="match status" value="1"/>
</dbReference>
<evidence type="ECO:0000256" key="5">
    <source>
        <dbReference type="ARBA" id="ARBA00022449"/>
    </source>
</evidence>
<organism evidence="28 29">
    <name type="scientific">Seriola dumerili</name>
    <name type="common">Greater amberjack</name>
    <name type="synonym">Caranx dumerili</name>
    <dbReference type="NCBI Taxonomy" id="41447"/>
    <lineage>
        <taxon>Eukaryota</taxon>
        <taxon>Metazoa</taxon>
        <taxon>Chordata</taxon>
        <taxon>Craniata</taxon>
        <taxon>Vertebrata</taxon>
        <taxon>Euteleostomi</taxon>
        <taxon>Actinopterygii</taxon>
        <taxon>Neopterygii</taxon>
        <taxon>Teleostei</taxon>
        <taxon>Neoteleostei</taxon>
        <taxon>Acanthomorphata</taxon>
        <taxon>Carangaria</taxon>
        <taxon>Carangiformes</taxon>
        <taxon>Carangidae</taxon>
        <taxon>Seriola</taxon>
    </lineage>
</organism>
<keyword evidence="14 25" id="KW-1133">Transmembrane helix</keyword>
<evidence type="ECO:0000256" key="11">
    <source>
        <dbReference type="ARBA" id="ARBA00022837"/>
    </source>
</evidence>
<keyword evidence="18 25" id="KW-0472">Membrane</keyword>
<dbReference type="PANTHER" id="PTHR14009:SF8">
    <property type="entry name" value="MITOCHONDRIAL PROTON_CALCIUM EXCHANGER PROTEIN"/>
    <property type="match status" value="1"/>
</dbReference>
<evidence type="ECO:0000256" key="17">
    <source>
        <dbReference type="ARBA" id="ARBA00023128"/>
    </source>
</evidence>
<keyword evidence="5" id="KW-0050">Antiport</keyword>
<evidence type="ECO:0000256" key="13">
    <source>
        <dbReference type="ARBA" id="ARBA00022958"/>
    </source>
</evidence>
<evidence type="ECO:0000256" key="23">
    <source>
        <dbReference type="PROSITE-ProRule" id="PRU01094"/>
    </source>
</evidence>
<dbReference type="Pfam" id="PF07766">
    <property type="entry name" value="LETM1_RBD"/>
    <property type="match status" value="1"/>
</dbReference>
<dbReference type="InterPro" id="IPR002048">
    <property type="entry name" value="EF_hand_dom"/>
</dbReference>
<evidence type="ECO:0000256" key="7">
    <source>
        <dbReference type="ARBA" id="ARBA00022568"/>
    </source>
</evidence>
<dbReference type="GO" id="GO:0099093">
    <property type="term" value="P:calcium export from the mitochondrion"/>
    <property type="evidence" value="ECO:0007669"/>
    <property type="project" value="UniProtKB-ARBA"/>
</dbReference>
<evidence type="ECO:0000256" key="9">
    <source>
        <dbReference type="ARBA" id="ARBA00022723"/>
    </source>
</evidence>
<keyword evidence="11" id="KW-0106">Calcium</keyword>
<comment type="similarity">
    <text evidence="2">Belongs to the LETM1 family.</text>
</comment>
<keyword evidence="12" id="KW-0809">Transit peptide</keyword>
<feature type="transmembrane region" description="Helical" evidence="25">
    <location>
        <begin position="219"/>
        <end position="242"/>
    </location>
</feature>
<dbReference type="GO" id="GO:0051560">
    <property type="term" value="P:mitochondrial calcium ion homeostasis"/>
    <property type="evidence" value="ECO:0007669"/>
    <property type="project" value="UniProtKB-ARBA"/>
</dbReference>
<keyword evidence="17 23" id="KW-0496">Mitochondrion</keyword>
<evidence type="ECO:0000256" key="6">
    <source>
        <dbReference type="ARBA" id="ARBA00022538"/>
    </source>
</evidence>
<protein>
    <recommendedName>
        <fullName evidence="3">Mitochondrial proton/calcium exchanger protein</fullName>
    </recommendedName>
    <alternativeName>
        <fullName evidence="21">Electroneutral mitochondrial K(+)/H(+)exchanger</fullName>
    </alternativeName>
    <alternativeName>
        <fullName evidence="19">Leucine zipper-EF-hand-containing transmembrane protein 1</fullName>
    </alternativeName>
</protein>
<reference evidence="28" key="2">
    <citation type="submission" date="2025-09" db="UniProtKB">
        <authorList>
            <consortium name="Ensembl"/>
        </authorList>
    </citation>
    <scope>IDENTIFICATION</scope>
</reference>
<keyword evidence="29" id="KW-1185">Reference proteome</keyword>
<dbReference type="GO" id="GO:0005743">
    <property type="term" value="C:mitochondrial inner membrane"/>
    <property type="evidence" value="ECO:0007669"/>
    <property type="project" value="UniProtKB-SubCell"/>
</dbReference>
<feature type="coiled-coil region" evidence="24">
    <location>
        <begin position="566"/>
        <end position="610"/>
    </location>
</feature>
<evidence type="ECO:0000256" key="8">
    <source>
        <dbReference type="ARBA" id="ARBA00022692"/>
    </source>
</evidence>
<evidence type="ECO:0000256" key="14">
    <source>
        <dbReference type="ARBA" id="ARBA00022989"/>
    </source>
</evidence>
<keyword evidence="10" id="KW-0999">Mitochondrion inner membrane</keyword>
<evidence type="ECO:0000256" key="12">
    <source>
        <dbReference type="ARBA" id="ARBA00022946"/>
    </source>
</evidence>
<evidence type="ECO:0000256" key="15">
    <source>
        <dbReference type="ARBA" id="ARBA00023054"/>
    </source>
</evidence>
<keyword evidence="9" id="KW-0479">Metal-binding</keyword>
<dbReference type="Pfam" id="PF26561">
    <property type="entry name" value="LETM1_C"/>
    <property type="match status" value="1"/>
</dbReference>
<accession>A0A3B4THK7</accession>
<name>A0A3B4THK7_SERDU</name>
<keyword evidence="6" id="KW-0633">Potassium transport</keyword>